<comment type="caution">
    <text evidence="1">The sequence shown here is derived from an EMBL/GenBank/DDBJ whole genome shotgun (WGS) entry which is preliminary data.</text>
</comment>
<gene>
    <name evidence="1" type="ORF">H8707_14220</name>
</gene>
<dbReference type="RefSeq" id="WP_262430839.1">
    <property type="nucleotide sequence ID" value="NZ_JACRTG010000034.1"/>
</dbReference>
<dbReference type="AlphaFoldDB" id="A0A926EVN9"/>
<evidence type="ECO:0000313" key="1">
    <source>
        <dbReference type="EMBL" id="MBC8589370.1"/>
    </source>
</evidence>
<evidence type="ECO:0000313" key="2">
    <source>
        <dbReference type="Proteomes" id="UP000601171"/>
    </source>
</evidence>
<name>A0A926EVN9_9FIRM</name>
<proteinExistence type="predicted"/>
<keyword evidence="2" id="KW-1185">Reference proteome</keyword>
<sequence length="62" mass="7176">MSDNVSLSTFPSNKISALTMLYLQNQDLSNATPEEIVDKYNEAYLKIRTRFSNPTQKSEIRY</sequence>
<dbReference type="EMBL" id="JACRTG010000034">
    <property type="protein sequence ID" value="MBC8589370.1"/>
    <property type="molecule type" value="Genomic_DNA"/>
</dbReference>
<dbReference type="Proteomes" id="UP000601171">
    <property type="component" value="Unassembled WGS sequence"/>
</dbReference>
<accession>A0A926EVN9</accession>
<protein>
    <submittedName>
        <fullName evidence="1">Uncharacterized protein</fullName>
    </submittedName>
</protein>
<organism evidence="1 2">
    <name type="scientific">Paratissierella segnis</name>
    <dbReference type="NCBI Taxonomy" id="2763679"/>
    <lineage>
        <taxon>Bacteria</taxon>
        <taxon>Bacillati</taxon>
        <taxon>Bacillota</taxon>
        <taxon>Tissierellia</taxon>
        <taxon>Tissierellales</taxon>
        <taxon>Tissierellaceae</taxon>
        <taxon>Paratissierella</taxon>
    </lineage>
</organism>
<reference evidence="1" key="1">
    <citation type="submission" date="2020-08" db="EMBL/GenBank/DDBJ databases">
        <title>Genome public.</title>
        <authorList>
            <person name="Liu C."/>
            <person name="Sun Q."/>
        </authorList>
    </citation>
    <scope>NUCLEOTIDE SEQUENCE</scope>
    <source>
        <strain evidence="1">BX21</strain>
    </source>
</reference>